<name>A0A6J6EKW0_9ZZZZ</name>
<sequence>MVVWPLGLTIPVKVCSTLFAEVESFSVTTVGATPSATFAVNERVSLWVVAELLIAITL</sequence>
<accession>A0A6J6EKW0</accession>
<protein>
    <submittedName>
        <fullName evidence="1">Unannotated protein</fullName>
    </submittedName>
</protein>
<dbReference type="EMBL" id="CAEZTT010000063">
    <property type="protein sequence ID" value="CAB4577052.1"/>
    <property type="molecule type" value="Genomic_DNA"/>
</dbReference>
<gene>
    <name evidence="1" type="ORF">UFOPK1726_00640</name>
</gene>
<proteinExistence type="predicted"/>
<dbReference type="AlphaFoldDB" id="A0A6J6EKW0"/>
<reference evidence="1" key="1">
    <citation type="submission" date="2020-05" db="EMBL/GenBank/DDBJ databases">
        <authorList>
            <person name="Chiriac C."/>
            <person name="Salcher M."/>
            <person name="Ghai R."/>
            <person name="Kavagutti S V."/>
        </authorList>
    </citation>
    <scope>NUCLEOTIDE SEQUENCE</scope>
</reference>
<organism evidence="1">
    <name type="scientific">freshwater metagenome</name>
    <dbReference type="NCBI Taxonomy" id="449393"/>
    <lineage>
        <taxon>unclassified sequences</taxon>
        <taxon>metagenomes</taxon>
        <taxon>ecological metagenomes</taxon>
    </lineage>
</organism>
<evidence type="ECO:0000313" key="1">
    <source>
        <dbReference type="EMBL" id="CAB4577052.1"/>
    </source>
</evidence>